<dbReference type="EMBL" id="LPXN01000105">
    <property type="protein sequence ID" value="KZD08326.1"/>
    <property type="molecule type" value="Genomic_DNA"/>
</dbReference>
<name>A0A154W464_9PROT</name>
<gene>
    <name evidence="1" type="ORF">AUP43_01615</name>
</gene>
<dbReference type="RefSeq" id="WP_067555644.1">
    <property type="nucleotide sequence ID" value="NZ_LPXN01000105.1"/>
</dbReference>
<dbReference type="OrthoDB" id="7366422at2"/>
<evidence type="ECO:0000313" key="1">
    <source>
        <dbReference type="EMBL" id="KZD08326.1"/>
    </source>
</evidence>
<dbReference type="Pfam" id="PF07310">
    <property type="entry name" value="PAS_5"/>
    <property type="match status" value="1"/>
</dbReference>
<dbReference type="Proteomes" id="UP000076400">
    <property type="component" value="Unassembled WGS sequence"/>
</dbReference>
<keyword evidence="2" id="KW-1185">Reference proteome</keyword>
<reference evidence="1 2" key="1">
    <citation type="submission" date="2015-12" db="EMBL/GenBank/DDBJ databases">
        <title>Genome sequence of Oceanibaculum pacificum MCCC 1A02656.</title>
        <authorList>
            <person name="Lu L."/>
            <person name="Lai Q."/>
            <person name="Shao Z."/>
            <person name="Qian P."/>
        </authorList>
    </citation>
    <scope>NUCLEOTIDE SEQUENCE [LARGE SCALE GENOMIC DNA]</scope>
    <source>
        <strain evidence="1 2">MCCC 1A02656</strain>
    </source>
</reference>
<organism evidence="1 2">
    <name type="scientific">Oceanibaculum pacificum</name>
    <dbReference type="NCBI Taxonomy" id="580166"/>
    <lineage>
        <taxon>Bacteria</taxon>
        <taxon>Pseudomonadati</taxon>
        <taxon>Pseudomonadota</taxon>
        <taxon>Alphaproteobacteria</taxon>
        <taxon>Rhodospirillales</taxon>
        <taxon>Oceanibaculaceae</taxon>
        <taxon>Oceanibaculum</taxon>
    </lineage>
</organism>
<protein>
    <recommendedName>
        <fullName evidence="3">PAS domain-containing protein</fullName>
    </recommendedName>
</protein>
<accession>A0A154W464</accession>
<dbReference type="InterPro" id="IPR009922">
    <property type="entry name" value="DUF1457"/>
</dbReference>
<comment type="caution">
    <text evidence="1">The sequence shown here is derived from an EMBL/GenBank/DDBJ whole genome shotgun (WGS) entry which is preliminary data.</text>
</comment>
<proteinExistence type="predicted"/>
<evidence type="ECO:0000313" key="2">
    <source>
        <dbReference type="Proteomes" id="UP000076400"/>
    </source>
</evidence>
<dbReference type="AlphaFoldDB" id="A0A154W464"/>
<sequence>MNASRPLQPLGPNGSFVDFALDCQSPSVRAVVELWRSKSAPGRLPARADFDPARMKPYLGDLFLVESLPEIDNFRYTLIGTRITGWVGVDNTGQLVDTVLGEHTRLLYCKIRDEAIPARAFGPVGWRQKHFLRYEVAILPLSDNKTVVNRFLGVMAFTMSAETS</sequence>
<evidence type="ECO:0008006" key="3">
    <source>
        <dbReference type="Google" id="ProtNLM"/>
    </source>
</evidence>